<dbReference type="PANTHER" id="PTHR43078:SF6">
    <property type="entry name" value="UDP-GLUCURONIC ACID DECARBOXYLASE 1"/>
    <property type="match status" value="1"/>
</dbReference>
<dbReference type="Pfam" id="PF01370">
    <property type="entry name" value="Epimerase"/>
    <property type="match status" value="1"/>
</dbReference>
<organism evidence="6 7">
    <name type="scientific">Acetobacter cerevisiae</name>
    <dbReference type="NCBI Taxonomy" id="178900"/>
    <lineage>
        <taxon>Bacteria</taxon>
        <taxon>Pseudomonadati</taxon>
        <taxon>Pseudomonadota</taxon>
        <taxon>Alphaproteobacteria</taxon>
        <taxon>Acetobacterales</taxon>
        <taxon>Acetobacteraceae</taxon>
        <taxon>Acetobacter</taxon>
    </lineage>
</organism>
<keyword evidence="2" id="KW-0210">Decarboxylase</keyword>
<evidence type="ECO:0000256" key="3">
    <source>
        <dbReference type="ARBA" id="ARBA00023027"/>
    </source>
</evidence>
<evidence type="ECO:0000259" key="5">
    <source>
        <dbReference type="Pfam" id="PF01370"/>
    </source>
</evidence>
<dbReference type="EMBL" id="JAMYZR010000077">
    <property type="protein sequence ID" value="MCP1247290.1"/>
    <property type="molecule type" value="Genomic_DNA"/>
</dbReference>
<reference evidence="6 7" key="1">
    <citation type="submission" date="2022-06" db="EMBL/GenBank/DDBJ databases">
        <title>Acetobacer genomes from food samples.</title>
        <authorList>
            <person name="Sombolestani A."/>
        </authorList>
    </citation>
    <scope>NUCLEOTIDE SEQUENCE [LARGE SCALE GENOMIC DNA]</scope>
    <source>
        <strain evidence="6 7">R-83281</strain>
    </source>
</reference>
<sequence>MSGKQKKVLVTGGGGFVGSHLCKALLEKGQRVICMDNYYTGSEKNISHLLSDENFKVINHNIIDSFDLEVDEIYNLACPASPPHYQKDPIYTLKTSVWGMLNVLENARRYGAKVLQASTSEVYGDPTLSPQSESYRGNVNTMGPRACYDEGKRVAETLCYDYNKSYDVEVKVVRIFNTYGPQMHPEDGRVVSNFILQALQNKPITIYGDGSQTRAFCYVSDLVDGFIRFMDTERKVTGPLNLGNPREMTIKQLADAVIELTNSASTVEYLPLPVDDPLQRCPDISFAENLLGWTPQVILEDGIKNTIEYFSNVSKS</sequence>
<evidence type="ECO:0000313" key="6">
    <source>
        <dbReference type="EMBL" id="MCP1247290.1"/>
    </source>
</evidence>
<keyword evidence="7" id="KW-1185">Reference proteome</keyword>
<protein>
    <submittedName>
        <fullName evidence="6">SDR family oxidoreductase</fullName>
    </submittedName>
</protein>
<comment type="caution">
    <text evidence="6">The sequence shown here is derived from an EMBL/GenBank/DDBJ whole genome shotgun (WGS) entry which is preliminary data.</text>
</comment>
<name>A0ABT1EV84_9PROT</name>
<dbReference type="InterPro" id="IPR044516">
    <property type="entry name" value="UXS-like"/>
</dbReference>
<dbReference type="InterPro" id="IPR036291">
    <property type="entry name" value="NAD(P)-bd_dom_sf"/>
</dbReference>
<evidence type="ECO:0000313" key="7">
    <source>
        <dbReference type="Proteomes" id="UP001523543"/>
    </source>
</evidence>
<dbReference type="InterPro" id="IPR001509">
    <property type="entry name" value="Epimerase_deHydtase"/>
</dbReference>
<comment type="cofactor">
    <cofactor evidence="1">
        <name>NAD(+)</name>
        <dbReference type="ChEBI" id="CHEBI:57540"/>
    </cofactor>
</comment>
<dbReference type="RefSeq" id="WP_253551226.1">
    <property type="nucleotide sequence ID" value="NZ_JAMYZR010000077.1"/>
</dbReference>
<gene>
    <name evidence="6" type="ORF">NKW54_15365</name>
</gene>
<accession>A0ABT1EV84</accession>
<keyword evidence="3" id="KW-0520">NAD</keyword>
<dbReference type="Proteomes" id="UP001523543">
    <property type="component" value="Unassembled WGS sequence"/>
</dbReference>
<evidence type="ECO:0000256" key="4">
    <source>
        <dbReference type="ARBA" id="ARBA00023239"/>
    </source>
</evidence>
<evidence type="ECO:0000256" key="2">
    <source>
        <dbReference type="ARBA" id="ARBA00022793"/>
    </source>
</evidence>
<dbReference type="CDD" id="cd05230">
    <property type="entry name" value="UGD_SDR_e"/>
    <property type="match status" value="1"/>
</dbReference>
<dbReference type="PANTHER" id="PTHR43078">
    <property type="entry name" value="UDP-GLUCURONIC ACID DECARBOXYLASE-RELATED"/>
    <property type="match status" value="1"/>
</dbReference>
<dbReference type="Gene3D" id="3.40.50.720">
    <property type="entry name" value="NAD(P)-binding Rossmann-like Domain"/>
    <property type="match status" value="1"/>
</dbReference>
<feature type="domain" description="NAD-dependent epimerase/dehydratase" evidence="5">
    <location>
        <begin position="8"/>
        <end position="241"/>
    </location>
</feature>
<keyword evidence="4" id="KW-0456">Lyase</keyword>
<evidence type="ECO:0000256" key="1">
    <source>
        <dbReference type="ARBA" id="ARBA00001911"/>
    </source>
</evidence>
<dbReference type="SUPFAM" id="SSF51735">
    <property type="entry name" value="NAD(P)-binding Rossmann-fold domains"/>
    <property type="match status" value="1"/>
</dbReference>
<proteinExistence type="predicted"/>